<name>A0A9X3MWH2_9ACTN</name>
<comment type="caution">
    <text evidence="4">The sequence shown here is derived from an EMBL/GenBank/DDBJ whole genome shotgun (WGS) entry which is preliminary data.</text>
</comment>
<dbReference type="EMBL" id="JAPDOD010000019">
    <property type="protein sequence ID" value="MDA0162515.1"/>
    <property type="molecule type" value="Genomic_DNA"/>
</dbReference>
<evidence type="ECO:0000256" key="2">
    <source>
        <dbReference type="ARBA" id="ARBA00022573"/>
    </source>
</evidence>
<dbReference type="PANTHER" id="PTHR36925">
    <property type="entry name" value="COBALT-PRECORRIN-6A REDUCTASE"/>
    <property type="match status" value="1"/>
</dbReference>
<organism evidence="4 5">
    <name type="scientific">Solirubrobacter ginsenosidimutans</name>
    <dbReference type="NCBI Taxonomy" id="490573"/>
    <lineage>
        <taxon>Bacteria</taxon>
        <taxon>Bacillati</taxon>
        <taxon>Actinomycetota</taxon>
        <taxon>Thermoleophilia</taxon>
        <taxon>Solirubrobacterales</taxon>
        <taxon>Solirubrobacteraceae</taxon>
        <taxon>Solirubrobacter</taxon>
    </lineage>
</organism>
<proteinExistence type="predicted"/>
<protein>
    <submittedName>
        <fullName evidence="4">Precorrin-6A/cobalt-precorrin-6A reductase</fullName>
    </submittedName>
</protein>
<dbReference type="PROSITE" id="PS51014">
    <property type="entry name" value="COBK_CBIJ"/>
    <property type="match status" value="1"/>
</dbReference>
<evidence type="ECO:0000313" key="5">
    <source>
        <dbReference type="Proteomes" id="UP001149140"/>
    </source>
</evidence>
<sequence>MKVLILGGTTEARALAEALHARGDDVTTSLAGRTTPRALPGTTRIGSSDLSGFDAVVDATHPFATRISEKAAGALRLERPGWEPHAGDIWVESTEAAARECRGHRVLLTTGHTDLQVFEPVDAWFLVRAITPPNTHHQVVLDRGPFTLQGERELLDTHAIDLLVTKDSGGPAPKLQAARERGIPIVIVKRPRPRPPDAVATVDEALSRLHR</sequence>
<gene>
    <name evidence="4" type="ORF">OM076_19735</name>
</gene>
<keyword evidence="2" id="KW-0169">Cobalamin biosynthesis</keyword>
<accession>A0A9X3MWH2</accession>
<dbReference type="Pfam" id="PF02571">
    <property type="entry name" value="CbiJ"/>
    <property type="match status" value="1"/>
</dbReference>
<evidence type="ECO:0000256" key="1">
    <source>
        <dbReference type="ARBA" id="ARBA00004953"/>
    </source>
</evidence>
<keyword evidence="3" id="KW-0560">Oxidoreductase</keyword>
<evidence type="ECO:0000313" key="4">
    <source>
        <dbReference type="EMBL" id="MDA0162515.1"/>
    </source>
</evidence>
<dbReference type="RefSeq" id="WP_270041756.1">
    <property type="nucleotide sequence ID" value="NZ_JAPDOD010000019.1"/>
</dbReference>
<reference evidence="4" key="1">
    <citation type="submission" date="2022-10" db="EMBL/GenBank/DDBJ databases">
        <title>The WGS of Solirubrobacter ginsenosidimutans DSM 21036.</title>
        <authorList>
            <person name="Jiang Z."/>
        </authorList>
    </citation>
    <scope>NUCLEOTIDE SEQUENCE</scope>
    <source>
        <strain evidence="4">DSM 21036</strain>
    </source>
</reference>
<keyword evidence="5" id="KW-1185">Reference proteome</keyword>
<dbReference type="GO" id="GO:0016994">
    <property type="term" value="F:precorrin-6A reductase activity"/>
    <property type="evidence" value="ECO:0007669"/>
    <property type="project" value="InterPro"/>
</dbReference>
<dbReference type="InterPro" id="IPR003723">
    <property type="entry name" value="Precorrin-6x_reduct"/>
</dbReference>
<dbReference type="PANTHER" id="PTHR36925:SF1">
    <property type="entry name" value="COBALT-PRECORRIN-6A REDUCTASE"/>
    <property type="match status" value="1"/>
</dbReference>
<dbReference type="Proteomes" id="UP001149140">
    <property type="component" value="Unassembled WGS sequence"/>
</dbReference>
<comment type="pathway">
    <text evidence="1">Cofactor biosynthesis; adenosylcobalamin biosynthesis.</text>
</comment>
<dbReference type="AlphaFoldDB" id="A0A9X3MWH2"/>
<evidence type="ECO:0000256" key="3">
    <source>
        <dbReference type="ARBA" id="ARBA00023002"/>
    </source>
</evidence>
<dbReference type="GO" id="GO:0009236">
    <property type="term" value="P:cobalamin biosynthetic process"/>
    <property type="evidence" value="ECO:0007669"/>
    <property type="project" value="UniProtKB-KW"/>
</dbReference>